<feature type="compositionally biased region" description="Basic residues" evidence="4">
    <location>
        <begin position="719"/>
        <end position="734"/>
    </location>
</feature>
<gene>
    <name evidence="8" type="primary">LOC112687893</name>
    <name evidence="6" type="ORF">g.23090</name>
</gene>
<dbReference type="InterPro" id="IPR031802">
    <property type="entry name" value="FAM193_C"/>
</dbReference>
<dbReference type="Pfam" id="PF15914">
    <property type="entry name" value="FAM193_C"/>
    <property type="match status" value="1"/>
</dbReference>
<evidence type="ECO:0000259" key="5">
    <source>
        <dbReference type="Pfam" id="PF15914"/>
    </source>
</evidence>
<feature type="compositionally biased region" description="Basic and acidic residues" evidence="4">
    <location>
        <begin position="762"/>
        <end position="771"/>
    </location>
</feature>
<feature type="domain" description="FAM193 C-terminal" evidence="5">
    <location>
        <begin position="1170"/>
        <end position="1226"/>
    </location>
</feature>
<feature type="compositionally biased region" description="Polar residues" evidence="4">
    <location>
        <begin position="603"/>
        <end position="612"/>
    </location>
</feature>
<reference evidence="6" key="1">
    <citation type="submission" date="2018-04" db="EMBL/GenBank/DDBJ databases">
        <title>Transcriptome assembly of Sipha flava.</title>
        <authorList>
            <person name="Scully E.D."/>
            <person name="Geib S.M."/>
            <person name="Palmer N.A."/>
            <person name="Koch K."/>
            <person name="Bradshaw J."/>
            <person name="Heng-Moss T."/>
            <person name="Sarath G."/>
        </authorList>
    </citation>
    <scope>NUCLEOTIDE SEQUENCE</scope>
</reference>
<feature type="region of interest" description="Disordered" evidence="4">
    <location>
        <begin position="667"/>
        <end position="771"/>
    </location>
</feature>
<feature type="compositionally biased region" description="Low complexity" evidence="4">
    <location>
        <begin position="514"/>
        <end position="535"/>
    </location>
</feature>
<dbReference type="EMBL" id="GGMS01002661">
    <property type="protein sequence ID" value="MBY71864.1"/>
    <property type="molecule type" value="Transcribed_RNA"/>
</dbReference>
<evidence type="ECO:0000256" key="2">
    <source>
        <dbReference type="ARBA" id="ARBA00022553"/>
    </source>
</evidence>
<dbReference type="InterPro" id="IPR029717">
    <property type="entry name" value="FAM193"/>
</dbReference>
<feature type="region of interest" description="Disordered" evidence="4">
    <location>
        <begin position="1130"/>
        <end position="1169"/>
    </location>
</feature>
<feature type="compositionally biased region" description="Polar residues" evidence="4">
    <location>
        <begin position="739"/>
        <end position="757"/>
    </location>
</feature>
<feature type="compositionally biased region" description="Basic and acidic residues" evidence="4">
    <location>
        <begin position="836"/>
        <end position="848"/>
    </location>
</feature>
<feature type="region of interest" description="Disordered" evidence="4">
    <location>
        <begin position="836"/>
        <end position="873"/>
    </location>
</feature>
<evidence type="ECO:0000313" key="8">
    <source>
        <dbReference type="RefSeq" id="XP_025416656.1"/>
    </source>
</evidence>
<keyword evidence="7" id="KW-1185">Reference proteome</keyword>
<feature type="region of interest" description="Disordered" evidence="4">
    <location>
        <begin position="979"/>
        <end position="1003"/>
    </location>
</feature>
<evidence type="ECO:0000256" key="3">
    <source>
        <dbReference type="ARBA" id="ARBA00023054"/>
    </source>
</evidence>
<keyword evidence="3" id="KW-0175">Coiled coil</keyword>
<evidence type="ECO:0000313" key="7">
    <source>
        <dbReference type="Proteomes" id="UP000694846"/>
    </source>
</evidence>
<reference evidence="8" key="2">
    <citation type="submission" date="2025-04" db="UniProtKB">
        <authorList>
            <consortium name="RefSeq"/>
        </authorList>
    </citation>
    <scope>IDENTIFICATION</scope>
    <source>
        <tissue evidence="8">Whole body</tissue>
    </source>
</reference>
<protein>
    <submittedName>
        <fullName evidence="8">Uncharacterized protein LOC112687893</fullName>
    </submittedName>
</protein>
<feature type="compositionally biased region" description="Polar residues" evidence="4">
    <location>
        <begin position="1059"/>
        <end position="1076"/>
    </location>
</feature>
<organism evidence="6">
    <name type="scientific">Sipha flava</name>
    <name type="common">yellow sugarcane aphid</name>
    <dbReference type="NCBI Taxonomy" id="143950"/>
    <lineage>
        <taxon>Eukaryota</taxon>
        <taxon>Metazoa</taxon>
        <taxon>Ecdysozoa</taxon>
        <taxon>Arthropoda</taxon>
        <taxon>Hexapoda</taxon>
        <taxon>Insecta</taxon>
        <taxon>Pterygota</taxon>
        <taxon>Neoptera</taxon>
        <taxon>Paraneoptera</taxon>
        <taxon>Hemiptera</taxon>
        <taxon>Sternorrhyncha</taxon>
        <taxon>Aphidomorpha</taxon>
        <taxon>Aphidoidea</taxon>
        <taxon>Aphididae</taxon>
        <taxon>Sipha</taxon>
    </lineage>
</organism>
<evidence type="ECO:0000256" key="1">
    <source>
        <dbReference type="ARBA" id="ARBA00009689"/>
    </source>
</evidence>
<comment type="similarity">
    <text evidence="1">Belongs to the FAM193 family.</text>
</comment>
<keyword evidence="2" id="KW-0597">Phosphoprotein</keyword>
<feature type="compositionally biased region" description="Basic and acidic residues" evidence="4">
    <location>
        <begin position="680"/>
        <end position="718"/>
    </location>
</feature>
<dbReference type="PANTHER" id="PTHR15109">
    <property type="entry name" value="AGAP004327-PA"/>
    <property type="match status" value="1"/>
</dbReference>
<feature type="compositionally biased region" description="Basic residues" evidence="4">
    <location>
        <begin position="1149"/>
        <end position="1160"/>
    </location>
</feature>
<dbReference type="PANTHER" id="PTHR15109:SF4">
    <property type="entry name" value="FAM193 C-TERMINAL DOMAIN-CONTAINING PROTEIN"/>
    <property type="match status" value="1"/>
</dbReference>
<feature type="compositionally biased region" description="Basic residues" evidence="4">
    <location>
        <begin position="491"/>
        <end position="507"/>
    </location>
</feature>
<feature type="region of interest" description="Disordered" evidence="4">
    <location>
        <begin position="1053"/>
        <end position="1081"/>
    </location>
</feature>
<dbReference type="RefSeq" id="XP_025416656.1">
    <property type="nucleotide sequence ID" value="XM_025560871.1"/>
</dbReference>
<dbReference type="GeneID" id="112687893"/>
<dbReference type="Proteomes" id="UP000694846">
    <property type="component" value="Unplaced"/>
</dbReference>
<name>A0A2S2Q2G6_9HEMI</name>
<dbReference type="OrthoDB" id="10044608at2759"/>
<feature type="region of interest" description="Disordered" evidence="4">
    <location>
        <begin position="470"/>
        <end position="535"/>
    </location>
</feature>
<evidence type="ECO:0000313" key="6">
    <source>
        <dbReference type="EMBL" id="MBY71864.1"/>
    </source>
</evidence>
<accession>A0A2S2Q2G6</accession>
<proteinExistence type="inferred from homology"/>
<sequence>MSITVAVNATDSNNGPQAVCQSAQHNNCSEYNGGGDGGDDMAVFNHEQDQHEQFEKDCRNHSNQKDKDCCYSYHEYIGNTELSEDNEIQKWEGKWNSLMSYIRTVYRMAMDGVEVERYPPHNIFKEAAYESKSCDSYHVFQNVENLVMEFVLEARARQVQILEKNNKDKTEMPQVFVFCLLDSYRRLMAATDHLKDVIKPIEEYHLSKFNLSWRMMNQYLYHSRLYADRKIYHLVTTFIEQILSLSILSKSILSANLIHDYTKFVKEVNHNISEWAETRTCIHNIKCNDFLGAKKYKETIIKEENGLYPLSPPLHDDFAIDLTIPTPPQSPAPEYQESVETDECEDIDDVKRSNYCDCIHDHPTMNSQPNSSVDMHLYAHNEQFSNSQDNSEINSLTFSYSSMKDKMLFFYSTETLTDEDEKIRNVTKHLVKKVLNSDAQLKSKTVVKCPSTIDKNGICKIELEQLPKRQYPYPHVSKSTEPALKPNNRQVHGHSCHKHTEHVKRMHHHDETSECSSGRSSQDDSCSERSSSSPRQCDCCYCEVFGHGVPSVAPVSRNYQEMRDRLRNLYLLKKAKQNGHSNNDSIKHKQKETNVHRSLPVHSPTQVSQSSDKFGANKSVQLKKKEESTINSNINDKIKLKKDNNQELFDKPIDELVNFIEGNKATNEKRAAKKARRREKKEEMERIKKEEEAERKRIEEEEHKKQEIEKIRREEALKKEKKKGKNQNKQHKNNQQKQATNSKTQQTAKQQIQLNNTQSSKKKIDQSQKNNKETVITKKDVKCKNDNVEGAKMVTIKRDSDSAKVTITFRGAVEEDVVCTLYDNEAIKAIQRLCDKNKQPQDQIEEKPIKKRSRNRKKKVTEQLESKPQPKPVESVLITNKNAPKLPTNMKWYCSPDVNITPVPSSTNSVQPQSNTVLIKRTNNNQVFTRSMPPPSQPMPLTSPTAIQINEAVNKICSSTAPIDIDKLQLPPSITITKLDPCDYKPPRDIQQSSEKSKPTGLQFPFASPTVVTPLTMQQNAQNIVVRTDGYDYEGTTEWSGAASKRHRRRKKIIGGNLDDSNSENIQPGYTITNKTTTRDQCNEEGKTIAGQIPTNTPRSMPLPVIIQRHGGMVTIRNPLYQRNDDAILTENNDSRNDGGDDDDANPSGKRRRRRRRVKGGSKQADVEESVFEPKDIDLEDGEMDDDERELEAFKRFCLQSVPPQRKEKVHLNIKDIVLKKKSTAAATAAAVGCV</sequence>
<dbReference type="AlphaFoldDB" id="A0A2S2Q2G6"/>
<feature type="region of interest" description="Disordered" evidence="4">
    <location>
        <begin position="576"/>
        <end position="624"/>
    </location>
</feature>
<feature type="compositionally biased region" description="Basic residues" evidence="4">
    <location>
        <begin position="849"/>
        <end position="859"/>
    </location>
</feature>
<feature type="compositionally biased region" description="Basic and acidic residues" evidence="4">
    <location>
        <begin position="585"/>
        <end position="595"/>
    </location>
</feature>
<evidence type="ECO:0000256" key="4">
    <source>
        <dbReference type="SAM" id="MobiDB-lite"/>
    </source>
</evidence>